<dbReference type="AlphaFoldDB" id="A0A328D2M1"/>
<dbReference type="FunFam" id="1.25.10.10:FF:000549">
    <property type="entry name" value="ARM repeat superfamily protein"/>
    <property type="match status" value="1"/>
</dbReference>
<dbReference type="InterPro" id="IPR016024">
    <property type="entry name" value="ARM-type_fold"/>
</dbReference>
<feature type="domain" description="TORTIFOLIA1/SINE1-2 N-terminal" evidence="3">
    <location>
        <begin position="77"/>
        <end position="349"/>
    </location>
</feature>
<dbReference type="InterPro" id="IPR057600">
    <property type="entry name" value="TORTIFOLIA1/SINE1-2_N"/>
</dbReference>
<dbReference type="InterPro" id="IPR021133">
    <property type="entry name" value="HEAT_type_2"/>
</dbReference>
<dbReference type="Pfam" id="PF24714">
    <property type="entry name" value="TOR1L1_N"/>
    <property type="match status" value="1"/>
</dbReference>
<feature type="repeat" description="HEAT" evidence="1">
    <location>
        <begin position="158"/>
        <end position="195"/>
    </location>
</feature>
<comment type="caution">
    <text evidence="4">The sequence shown here is derived from an EMBL/GenBank/DDBJ whole genome shotgun (WGS) entry which is preliminary data.</text>
</comment>
<dbReference type="PROSITE" id="PS50077">
    <property type="entry name" value="HEAT_REPEAT"/>
    <property type="match status" value="1"/>
</dbReference>
<evidence type="ECO:0000256" key="1">
    <source>
        <dbReference type="PROSITE-ProRule" id="PRU00103"/>
    </source>
</evidence>
<evidence type="ECO:0000313" key="4">
    <source>
        <dbReference type="EMBL" id="RAL40047.1"/>
    </source>
</evidence>
<protein>
    <recommendedName>
        <fullName evidence="3">TORTIFOLIA1/SINE1-2 N-terminal domain-containing protein</fullName>
    </recommendedName>
</protein>
<dbReference type="Gene3D" id="1.25.10.10">
    <property type="entry name" value="Leucine-rich Repeat Variant"/>
    <property type="match status" value="1"/>
</dbReference>
<organism evidence="4 5">
    <name type="scientific">Cuscuta australis</name>
    <dbReference type="NCBI Taxonomy" id="267555"/>
    <lineage>
        <taxon>Eukaryota</taxon>
        <taxon>Viridiplantae</taxon>
        <taxon>Streptophyta</taxon>
        <taxon>Embryophyta</taxon>
        <taxon>Tracheophyta</taxon>
        <taxon>Spermatophyta</taxon>
        <taxon>Magnoliopsida</taxon>
        <taxon>eudicotyledons</taxon>
        <taxon>Gunneridae</taxon>
        <taxon>Pentapetalae</taxon>
        <taxon>asterids</taxon>
        <taxon>lamiids</taxon>
        <taxon>Solanales</taxon>
        <taxon>Convolvulaceae</taxon>
        <taxon>Cuscuteae</taxon>
        <taxon>Cuscuta</taxon>
        <taxon>Cuscuta subgen. Grammica</taxon>
        <taxon>Cuscuta sect. Cleistogrammica</taxon>
    </lineage>
</organism>
<gene>
    <name evidence="4" type="ORF">DM860_008187</name>
</gene>
<name>A0A328D2M1_9ASTE</name>
<feature type="region of interest" description="Disordered" evidence="2">
    <location>
        <begin position="362"/>
        <end position="398"/>
    </location>
</feature>
<reference evidence="4 5" key="1">
    <citation type="submission" date="2018-06" db="EMBL/GenBank/DDBJ databases">
        <title>The Genome of Cuscuta australis (Dodder) Provides Insight into the Evolution of Plant Parasitism.</title>
        <authorList>
            <person name="Liu H."/>
        </authorList>
    </citation>
    <scope>NUCLEOTIDE SEQUENCE [LARGE SCALE GENOMIC DNA]</scope>
    <source>
        <strain evidence="5">cv. Yunnan</strain>
        <tissue evidence="4">Vines</tissue>
    </source>
</reference>
<dbReference type="InterPro" id="IPR011989">
    <property type="entry name" value="ARM-like"/>
</dbReference>
<dbReference type="Proteomes" id="UP000249390">
    <property type="component" value="Unassembled WGS sequence"/>
</dbReference>
<dbReference type="SUPFAM" id="SSF48371">
    <property type="entry name" value="ARM repeat"/>
    <property type="match status" value="1"/>
</dbReference>
<evidence type="ECO:0000256" key="2">
    <source>
        <dbReference type="SAM" id="MobiDB-lite"/>
    </source>
</evidence>
<dbReference type="GO" id="GO:0008017">
    <property type="term" value="F:microtubule binding"/>
    <property type="evidence" value="ECO:0007669"/>
    <property type="project" value="InterPro"/>
</dbReference>
<sequence>MGRLERGSNKESGFIRNLTAKLLFATFPHSPLISGHILQQFHATFRHRLRQHRYFPGGLTTFKQQNMAAHSRQLSVDFKSRIITCLNRLADRDTLPAASNELDVIARGLSNDGFAPFLTCLSATDSSHKPAVRRHSVRLIAVLCSAHGDALSPHVSRMLNAVLRRIRDPDTAVRSACVEAVSSIAAQITTPPFSSAILKPIADSIFREQDRNAQIGAALCLAAAIEAAPDPDRAELGKLLPKIYRLARNDCFKAKPSLLSLMGSIVSIGGASNRNVLSGLVATLIEFLSSEDWAARKAASETLGRLAVAERDLVAEFRSSCITSLDTRRFDKVKVVREAMNRALDWWKEVASTNLDARDPQVKLSPKVYGSGASSPTPSKSTSDTTSGLQTPKHKRSFARSKSLALPNCYSYSVKYAAVKSNARKSYEPSTGRSFDESNMKVHERLPSLSNPACQDTESDILSSNMACHDNESDILFLNMACHQDSVTDISSIKMACQGTETDILSQNLACQDNETDISLLNMTCQDNEIDILSLKMACQVTEAGVFTQKLACQDSESDISLLKMACQDKESENSLLKMECQDIESDITSLKMTCQDNKSENMSLKMVCQDNERKSCMSWGGHSDVLNDRQIKIGDLRTRDCTVWMDDSTSESEEECDGLFFIHRQLQAIGSQQSNLLQFLERFIGNSQKGMSSLEKRVNGLEKTLEEMQRQHCFGVPPVIMSPPATTGNTCW</sequence>
<dbReference type="EMBL" id="NQVE01000195">
    <property type="protein sequence ID" value="RAL40047.1"/>
    <property type="molecule type" value="Genomic_DNA"/>
</dbReference>
<dbReference type="PANTHER" id="PTHR31355">
    <property type="entry name" value="MICROTUBULE-ASSOCIATED PROTEIN TORTIFOLIA1"/>
    <property type="match status" value="1"/>
</dbReference>
<feature type="compositionally biased region" description="Low complexity" evidence="2">
    <location>
        <begin position="370"/>
        <end position="388"/>
    </location>
</feature>
<evidence type="ECO:0000313" key="5">
    <source>
        <dbReference type="Proteomes" id="UP000249390"/>
    </source>
</evidence>
<accession>A0A328D2M1</accession>
<proteinExistence type="predicted"/>
<keyword evidence="5" id="KW-1185">Reference proteome</keyword>
<evidence type="ECO:0000259" key="3">
    <source>
        <dbReference type="Pfam" id="PF24714"/>
    </source>
</evidence>
<dbReference type="PANTHER" id="PTHR31355:SF28">
    <property type="entry name" value="MICROTUBULE-ASSOCIATED PROTEIN TORTIFOLIA1-LIKE"/>
    <property type="match status" value="1"/>
</dbReference>
<dbReference type="GO" id="GO:0005874">
    <property type="term" value="C:microtubule"/>
    <property type="evidence" value="ECO:0007669"/>
    <property type="project" value="InterPro"/>
</dbReference>
<dbReference type="InterPro" id="IPR033337">
    <property type="entry name" value="TORTIFOLIA1/SINE1-2"/>
</dbReference>